<evidence type="ECO:0000259" key="3">
    <source>
        <dbReference type="Pfam" id="PF06030"/>
    </source>
</evidence>
<keyword evidence="1" id="KW-0812">Transmembrane</keyword>
<organism evidence="5 7">
    <name type="scientific">Brochothrix thermosphacta</name>
    <name type="common">Microbacterium thermosphactum</name>
    <dbReference type="NCBI Taxonomy" id="2756"/>
    <lineage>
        <taxon>Bacteria</taxon>
        <taxon>Bacillati</taxon>
        <taxon>Bacillota</taxon>
        <taxon>Bacilli</taxon>
        <taxon>Bacillales</taxon>
        <taxon>Listeriaceae</taxon>
        <taxon>Brochothrix</taxon>
    </lineage>
</organism>
<feature type="domain" description="WxL Interacting Protein peptidoglycan binding" evidence="3">
    <location>
        <begin position="34"/>
        <end position="154"/>
    </location>
</feature>
<dbReference type="Pfam" id="PF11797">
    <property type="entry name" value="WxLIP_HBD"/>
    <property type="match status" value="1"/>
</dbReference>
<name>A0A1D2LWW3_BROTH</name>
<evidence type="ECO:0000256" key="2">
    <source>
        <dbReference type="SAM" id="SignalP"/>
    </source>
</evidence>
<keyword evidence="2" id="KW-0732">Signal</keyword>
<gene>
    <name evidence="6" type="ORF">BTBSAS_130051</name>
    <name evidence="5" type="ORF">CNY62_07775</name>
</gene>
<dbReference type="Pfam" id="PF06030">
    <property type="entry name" value="WxLIP_PGBD"/>
    <property type="match status" value="1"/>
</dbReference>
<dbReference type="AlphaFoldDB" id="A0A1D2LWW3"/>
<accession>A0A1D2LWW3</accession>
<keyword evidence="1" id="KW-1133">Transmembrane helix</keyword>
<evidence type="ECO:0000313" key="8">
    <source>
        <dbReference type="Proteomes" id="UP000270190"/>
    </source>
</evidence>
<dbReference type="InterPro" id="IPR021759">
    <property type="entry name" value="WxLIP_HBD"/>
</dbReference>
<protein>
    <submittedName>
        <fullName evidence="5">Uncharacterized protein</fullName>
    </submittedName>
</protein>
<dbReference type="STRING" id="2756.BFR44_09515"/>
<feature type="chain" id="PRO_5033268449" evidence="2">
    <location>
        <begin position="27"/>
        <end position="341"/>
    </location>
</feature>
<dbReference type="EMBL" id="OUNC01000005">
    <property type="protein sequence ID" value="SPP27271.1"/>
    <property type="molecule type" value="Genomic_DNA"/>
</dbReference>
<feature type="signal peptide" evidence="2">
    <location>
        <begin position="1"/>
        <end position="26"/>
    </location>
</feature>
<evidence type="ECO:0000313" key="6">
    <source>
        <dbReference type="EMBL" id="SPP27271.1"/>
    </source>
</evidence>
<keyword evidence="1" id="KW-0472">Membrane</keyword>
<sequence length="341" mass="38808">MFFKNKWFYFTVISLSLLTIPLTVSATSQENLSYEVKPLFDDKQQAEGLDYFYFEVKPSEKKTVAFEIINHSNVKKHYKIQLNRAVTNKNGFIDYSLSNAQDSETMTADFNQLVSFREKSIEVAGNDKVKVTAEITIPATKFKGIVLGGVYITEVPVEAKENKESHSSGLKFDQQLAYAIAVMLQEEIPYKEGKEIVLHELKAKSEAGQSQLKLMTENSKPNVLKDVSVVVDIYKDDQKNIYKTLKKEKMSFAPNSRFELDIPWEQSEMAQGNYKTVTTIASEKDKWVFKNSFSISPEEVKKAAESDPFIEKQDNTLRNILIGVGALLLILITIILLKKRK</sequence>
<feature type="transmembrane region" description="Helical" evidence="1">
    <location>
        <begin position="320"/>
        <end position="337"/>
    </location>
</feature>
<evidence type="ECO:0000313" key="5">
    <source>
        <dbReference type="EMBL" id="ATF26281.1"/>
    </source>
</evidence>
<proteinExistence type="predicted"/>
<dbReference type="RefSeq" id="WP_069125374.1">
    <property type="nucleotide sequence ID" value="NZ_CBCPIX010000007.1"/>
</dbReference>
<evidence type="ECO:0000259" key="4">
    <source>
        <dbReference type="Pfam" id="PF11797"/>
    </source>
</evidence>
<dbReference type="KEGG" id="bths:CNY62_07775"/>
<dbReference type="Proteomes" id="UP000243591">
    <property type="component" value="Chromosome"/>
</dbReference>
<dbReference type="OrthoDB" id="2365961at2"/>
<evidence type="ECO:0000256" key="1">
    <source>
        <dbReference type="SAM" id="Phobius"/>
    </source>
</evidence>
<dbReference type="Proteomes" id="UP000270190">
    <property type="component" value="Unassembled WGS sequence"/>
</dbReference>
<evidence type="ECO:0000313" key="7">
    <source>
        <dbReference type="Proteomes" id="UP000243591"/>
    </source>
</evidence>
<keyword evidence="7" id="KW-1185">Reference proteome</keyword>
<reference evidence="6" key="2">
    <citation type="submission" date="2018-04" db="EMBL/GenBank/DDBJ databases">
        <authorList>
            <person name="Go L.Y."/>
            <person name="Mitchell J.A."/>
        </authorList>
    </citation>
    <scope>NUCLEOTIDE SEQUENCE</scope>
    <source>
        <strain evidence="6">BSAS1 3</strain>
    </source>
</reference>
<reference evidence="8" key="3">
    <citation type="submission" date="2018-04" db="EMBL/GenBank/DDBJ databases">
        <authorList>
            <person name="Illikoud N."/>
        </authorList>
    </citation>
    <scope>NUCLEOTIDE SEQUENCE [LARGE SCALE GENOMIC DNA]</scope>
</reference>
<dbReference type="EMBL" id="CP023483">
    <property type="protein sequence ID" value="ATF26281.1"/>
    <property type="molecule type" value="Genomic_DNA"/>
</dbReference>
<dbReference type="InterPro" id="IPR010317">
    <property type="entry name" value="WxLIP_PGBD"/>
</dbReference>
<reference evidence="5 7" key="1">
    <citation type="submission" date="2017-09" db="EMBL/GenBank/DDBJ databases">
        <title>Complete Genome Sequences of Two Strains of the Meat Spoilage Bacterium Brochothrix thermosphacta Isolated from Ground Chicken.</title>
        <authorList>
            <person name="Paoli G.C."/>
            <person name="Wijey C."/>
            <person name="Chen C.-Y."/>
            <person name="Nguyen L."/>
            <person name="Yan X."/>
            <person name="Irwin P.L."/>
        </authorList>
    </citation>
    <scope>NUCLEOTIDE SEQUENCE [LARGE SCALE GENOMIC DNA]</scope>
    <source>
        <strain evidence="5 7">BI</strain>
    </source>
</reference>
<feature type="domain" description="WxL Interacting Protein host binding" evidence="4">
    <location>
        <begin position="169"/>
        <end position="303"/>
    </location>
</feature>